<dbReference type="Pfam" id="PF12697">
    <property type="entry name" value="Abhydrolase_6"/>
    <property type="match status" value="1"/>
</dbReference>
<dbReference type="RefSeq" id="WP_085191874.1">
    <property type="nucleotide sequence ID" value="NZ_AP022605.1"/>
</dbReference>
<reference evidence="2" key="3">
    <citation type="submission" date="2020-02" db="EMBL/GenBank/DDBJ databases">
        <authorList>
            <person name="Matsumoto Y."/>
            <person name="Motooka D."/>
            <person name="Nakamura S."/>
        </authorList>
    </citation>
    <scope>NUCLEOTIDE SEQUENCE</scope>
    <source>
        <strain evidence="2">JCM 12405</strain>
    </source>
</reference>
<dbReference type="EMBL" id="AP022605">
    <property type="protein sequence ID" value="BBZ09234.1"/>
    <property type="molecule type" value="Genomic_DNA"/>
</dbReference>
<dbReference type="SUPFAM" id="SSF53474">
    <property type="entry name" value="alpha/beta-Hydrolases"/>
    <property type="match status" value="1"/>
</dbReference>
<sequence>MLEIVDKGSCSDAHPVPLLFIHGAWHGAWCWDEHFLDFFADNGYRALAISLRGHGSSPSPRPLRGCSIADYVEDVQSVADDLPARPVVIGHSMGGLVVQRYLESHAAPAGVLLASVPLRGVLGAHLRFVRRHPWLATKGTFTGNTMLALNTPARARESMFSAATPESQIVRHVARFQQESRRVVYRDMTFRALPRPQHVSAPLLVLGAECDGVFTTDEVRATASAYHTAAEIFPDMGHDMMLEPGWAAVAQRIHTWLGTRGLRTQDDEPGQQLASQ</sequence>
<dbReference type="InterPro" id="IPR050228">
    <property type="entry name" value="Carboxylesterase_BioH"/>
</dbReference>
<dbReference type="Proteomes" id="UP000467201">
    <property type="component" value="Chromosome"/>
</dbReference>
<evidence type="ECO:0000313" key="2">
    <source>
        <dbReference type="EMBL" id="BBZ09234.1"/>
    </source>
</evidence>
<evidence type="ECO:0000313" key="5">
    <source>
        <dbReference type="Proteomes" id="UP000467201"/>
    </source>
</evidence>
<dbReference type="OrthoDB" id="9773549at2"/>
<dbReference type="AlphaFoldDB" id="A0A1X1T3E1"/>
<evidence type="ECO:0000313" key="4">
    <source>
        <dbReference type="Proteomes" id="UP000193564"/>
    </source>
</evidence>
<keyword evidence="4" id="KW-1185">Reference proteome</keyword>
<reference evidence="3 4" key="1">
    <citation type="submission" date="2016-01" db="EMBL/GenBank/DDBJ databases">
        <title>The new phylogeny of the genus Mycobacterium.</title>
        <authorList>
            <person name="Tarcisio F."/>
            <person name="Conor M."/>
            <person name="Antonella G."/>
            <person name="Elisabetta G."/>
            <person name="Giulia F.S."/>
            <person name="Sara T."/>
            <person name="Anna F."/>
            <person name="Clotilde B."/>
            <person name="Roberto B."/>
            <person name="Veronica D.S."/>
            <person name="Fabio R."/>
            <person name="Monica P."/>
            <person name="Olivier J."/>
            <person name="Enrico T."/>
            <person name="Nicola S."/>
        </authorList>
    </citation>
    <scope>NUCLEOTIDE SEQUENCE [LARGE SCALE GENOMIC DNA]</scope>
    <source>
        <strain evidence="3 4">DSM 44339</strain>
    </source>
</reference>
<feature type="domain" description="AB hydrolase-1" evidence="1">
    <location>
        <begin position="18"/>
        <end position="249"/>
    </location>
</feature>
<accession>A0A1X1T3E1</accession>
<dbReference type="PANTHER" id="PTHR43194">
    <property type="entry name" value="HYDROLASE ALPHA/BETA FOLD FAMILY"/>
    <property type="match status" value="1"/>
</dbReference>
<dbReference type="InterPro" id="IPR029058">
    <property type="entry name" value="AB_hydrolase_fold"/>
</dbReference>
<evidence type="ECO:0000259" key="1">
    <source>
        <dbReference type="Pfam" id="PF12697"/>
    </source>
</evidence>
<protein>
    <submittedName>
        <fullName evidence="3">Alpha/beta hydrolase</fullName>
    </submittedName>
</protein>
<dbReference type="InterPro" id="IPR000073">
    <property type="entry name" value="AB_hydrolase_1"/>
</dbReference>
<evidence type="ECO:0000313" key="3">
    <source>
        <dbReference type="EMBL" id="ORV38893.1"/>
    </source>
</evidence>
<dbReference type="GO" id="GO:0016787">
    <property type="term" value="F:hydrolase activity"/>
    <property type="evidence" value="ECO:0007669"/>
    <property type="project" value="UniProtKB-KW"/>
</dbReference>
<organism evidence="3 4">
    <name type="scientific">Mycolicibacterium doricum</name>
    <dbReference type="NCBI Taxonomy" id="126673"/>
    <lineage>
        <taxon>Bacteria</taxon>
        <taxon>Bacillati</taxon>
        <taxon>Actinomycetota</taxon>
        <taxon>Actinomycetes</taxon>
        <taxon>Mycobacteriales</taxon>
        <taxon>Mycobacteriaceae</taxon>
        <taxon>Mycolicibacterium</taxon>
    </lineage>
</organism>
<proteinExistence type="predicted"/>
<dbReference type="Gene3D" id="3.40.50.1820">
    <property type="entry name" value="alpha/beta hydrolase"/>
    <property type="match status" value="1"/>
</dbReference>
<dbReference type="Proteomes" id="UP000193564">
    <property type="component" value="Unassembled WGS sequence"/>
</dbReference>
<dbReference type="STRING" id="126673.AWC01_13655"/>
<dbReference type="KEGG" id="mdr:MDOR_34030"/>
<dbReference type="EMBL" id="LQOS01000038">
    <property type="protein sequence ID" value="ORV38893.1"/>
    <property type="molecule type" value="Genomic_DNA"/>
</dbReference>
<reference evidence="2 5" key="2">
    <citation type="journal article" date="2019" name="Emerg. Microbes Infect.">
        <title>Comprehensive subspecies identification of 175 nontuberculous mycobacteria species based on 7547 genomic profiles.</title>
        <authorList>
            <person name="Matsumoto Y."/>
            <person name="Kinjo T."/>
            <person name="Motooka D."/>
            <person name="Nabeya D."/>
            <person name="Jung N."/>
            <person name="Uechi K."/>
            <person name="Horii T."/>
            <person name="Iida T."/>
            <person name="Fujita J."/>
            <person name="Nakamura S."/>
        </authorList>
    </citation>
    <scope>NUCLEOTIDE SEQUENCE [LARGE SCALE GENOMIC DNA]</scope>
    <source>
        <strain evidence="2 5">JCM 12405</strain>
    </source>
</reference>
<gene>
    <name evidence="2" type="primary">mhpC</name>
    <name evidence="3" type="ORF">AWC01_13655</name>
    <name evidence="2" type="ORF">MDOR_34030</name>
</gene>
<dbReference type="PANTHER" id="PTHR43194:SF2">
    <property type="entry name" value="PEROXISOMAL MEMBRANE PROTEIN LPX1"/>
    <property type="match status" value="1"/>
</dbReference>
<keyword evidence="3" id="KW-0378">Hydrolase</keyword>
<name>A0A1X1T3E1_9MYCO</name>